<proteinExistence type="predicted"/>
<sequence length="933" mass="101777">MIADFYNKSPPLKLKSVGKTFITIAFSYIAPTCFYSHSLIRMISTRYTSGAAVSGQASALFARCFLFLIMAACLGLNPVLAQTFDETSLPKALTEEELTRLHEIGLHFTPTEPPTGTVRNIAEFERNEGALVRWPLWIPVDLVVAMSEHVTVTTLVSSTFQRNQATTAYQNAGANMENITFLTAPTNSVWTRDYGPFYIADENHQVSIVDFIYNRPRPLDDQIPLALANQLEIPHYGMPVVHTGGNYMTDGWNTSASTDLIWEENSFNEELVLQNMFEYLNTETYHVTIDPQQSAIAHIDTWAKFLDVDKILIARVPEGTPYYDDHELVADYFANAVSSWGTPYQVYRIDTPDLSPNAPWNYQPHPYTNSLILNERVYVPLMGTVHDQAAIEAYQAALPGYEILGFLNPGNTGWNSSDALHCRVKEIPDRGMLYMRHLPVTGTQAWQPVFELEVDLIPYSGAALIEESLLLHYRLDEGPWQQSALTLVSGHTWVGQFSPGSAQTVHYYFAAADESGRAETWPLIGEPGARSFQVDTDLLSFGFSEGWHLAGLPADLSVPGFGFSDIFGDAAPHPPLVFSGETEGYLPTETPAPGLGFWMELTQPVDALLGGSFLNEVTLELSEGWNLISGPLGVVGFDGAQQSAPQLVTGTLYRHGAALQRDTEIAPGRGYWLYAAEAGPVTLNPGDDGGRDSAPASEMLEQFTRLQFTAGDDLAALPLFFEGALGDEDAALHPATWLFPPAAPVGAPVLDARLAGDRWLAEADTVHISLRQPLDAEGAAIPVTLSLSASEQTEDAFYEILLFSDGELFSGDAGFNPFSVELPAAADSVIVFRSGPLSAPAQQERPAGISLAQNYPNPFNPATVIGFELPEAAGVRLEVYSLTGQRVATLAEGMHAAGKHTVSFNAGALASGIYLYRLTSGTQTLTRRMTLVK</sequence>
<dbReference type="Gene3D" id="2.60.40.4070">
    <property type="match status" value="1"/>
</dbReference>
<reference evidence="4 5" key="1">
    <citation type="submission" date="2018-03" db="EMBL/GenBank/DDBJ databases">
        <title>Phenotypic and genomic properties of Cyclonatronum proteinivorum gen. nov., sp. nov., a haloalkaliphilic bacteroidete from soda lakes possessing Na+-translocating rhodopsin.</title>
        <authorList>
            <person name="Toshchakov S.V."/>
            <person name="Korzhenkov A."/>
            <person name="Samarov N.I."/>
            <person name="Kublanov I.V."/>
            <person name="Muntyan M.S."/>
            <person name="Sorokin D.Y."/>
        </authorList>
    </citation>
    <scope>NUCLEOTIDE SEQUENCE [LARGE SCALE GENOMIC DNA]</scope>
    <source>
        <strain evidence="4 5">Omega</strain>
    </source>
</reference>
<name>A0A345UFW4_9BACT</name>
<keyword evidence="2" id="KW-0472">Membrane</keyword>
<dbReference type="NCBIfam" id="TIGR04183">
    <property type="entry name" value="Por_Secre_tail"/>
    <property type="match status" value="1"/>
</dbReference>
<accession>A0A345UFW4</accession>
<dbReference type="GO" id="GO:0009446">
    <property type="term" value="P:putrescine biosynthetic process"/>
    <property type="evidence" value="ECO:0007669"/>
    <property type="project" value="InterPro"/>
</dbReference>
<evidence type="ECO:0000259" key="3">
    <source>
        <dbReference type="Pfam" id="PF18962"/>
    </source>
</evidence>
<keyword evidence="5" id="KW-1185">Reference proteome</keyword>
<dbReference type="EMBL" id="CP027806">
    <property type="protein sequence ID" value="AXI99365.1"/>
    <property type="molecule type" value="Genomic_DNA"/>
</dbReference>
<dbReference type="InterPro" id="IPR007466">
    <property type="entry name" value="Peptidyl-Arg-deiminase_porph"/>
</dbReference>
<keyword evidence="2" id="KW-0812">Transmembrane</keyword>
<dbReference type="Proteomes" id="UP000254808">
    <property type="component" value="Chromosome"/>
</dbReference>
<dbReference type="AlphaFoldDB" id="A0A345UFW4"/>
<evidence type="ECO:0000313" key="5">
    <source>
        <dbReference type="Proteomes" id="UP000254808"/>
    </source>
</evidence>
<dbReference type="PANTHER" id="PTHR31377">
    <property type="entry name" value="AGMATINE DEIMINASE-RELATED"/>
    <property type="match status" value="1"/>
</dbReference>
<evidence type="ECO:0000256" key="2">
    <source>
        <dbReference type="SAM" id="Phobius"/>
    </source>
</evidence>
<evidence type="ECO:0000256" key="1">
    <source>
        <dbReference type="ARBA" id="ARBA00022801"/>
    </source>
</evidence>
<dbReference type="SUPFAM" id="SSF55909">
    <property type="entry name" value="Pentein"/>
    <property type="match status" value="1"/>
</dbReference>
<dbReference type="InterPro" id="IPR026444">
    <property type="entry name" value="Secre_tail"/>
</dbReference>
<protein>
    <submittedName>
        <fullName evidence="4">Por secretion system C-terminal sorting domain-containing protein</fullName>
    </submittedName>
</protein>
<dbReference type="OrthoDB" id="9808013at2"/>
<dbReference type="KEGG" id="cprv:CYPRO_0077"/>
<gene>
    <name evidence="4" type="ORF">CYPRO_0077</name>
</gene>
<organism evidence="4 5">
    <name type="scientific">Cyclonatronum proteinivorum</name>
    <dbReference type="NCBI Taxonomy" id="1457365"/>
    <lineage>
        <taxon>Bacteria</taxon>
        <taxon>Pseudomonadati</taxon>
        <taxon>Balneolota</taxon>
        <taxon>Balneolia</taxon>
        <taxon>Balneolales</taxon>
        <taxon>Cyclonatronaceae</taxon>
        <taxon>Cyclonatronum</taxon>
    </lineage>
</organism>
<dbReference type="GO" id="GO:0047632">
    <property type="term" value="F:agmatine deiminase activity"/>
    <property type="evidence" value="ECO:0007669"/>
    <property type="project" value="TreeGrafter"/>
</dbReference>
<dbReference type="GO" id="GO:0004668">
    <property type="term" value="F:protein-arginine deiminase activity"/>
    <property type="evidence" value="ECO:0007669"/>
    <property type="project" value="InterPro"/>
</dbReference>
<dbReference type="Pfam" id="PF04371">
    <property type="entry name" value="PAD_porph"/>
    <property type="match status" value="1"/>
</dbReference>
<dbReference type="Pfam" id="PF18962">
    <property type="entry name" value="Por_Secre_tail"/>
    <property type="match status" value="1"/>
</dbReference>
<keyword evidence="1" id="KW-0378">Hydrolase</keyword>
<evidence type="ECO:0000313" key="4">
    <source>
        <dbReference type="EMBL" id="AXI99365.1"/>
    </source>
</evidence>
<dbReference type="PANTHER" id="PTHR31377:SF0">
    <property type="entry name" value="AGMATINE DEIMINASE-RELATED"/>
    <property type="match status" value="1"/>
</dbReference>
<feature type="transmembrane region" description="Helical" evidence="2">
    <location>
        <begin position="60"/>
        <end position="80"/>
    </location>
</feature>
<dbReference type="Gene3D" id="3.75.10.10">
    <property type="entry name" value="L-arginine/glycine Amidinotransferase, Chain A"/>
    <property type="match status" value="1"/>
</dbReference>
<feature type="domain" description="Secretion system C-terminal sorting" evidence="3">
    <location>
        <begin position="855"/>
        <end position="928"/>
    </location>
</feature>
<feature type="transmembrane region" description="Helical" evidence="2">
    <location>
        <begin position="20"/>
        <end position="40"/>
    </location>
</feature>
<keyword evidence="2" id="KW-1133">Transmembrane helix</keyword>